<dbReference type="Proteomes" id="UP000245469">
    <property type="component" value="Unassembled WGS sequence"/>
</dbReference>
<gene>
    <name evidence="1" type="ORF">BXY45_1534</name>
</gene>
<proteinExistence type="predicted"/>
<evidence type="ECO:0000313" key="2">
    <source>
        <dbReference type="Proteomes" id="UP000245469"/>
    </source>
</evidence>
<evidence type="ECO:0000313" key="1">
    <source>
        <dbReference type="EMBL" id="PWJ45618.1"/>
    </source>
</evidence>
<accession>A0A315ZL53</accession>
<dbReference type="EMBL" id="QGDQ01000053">
    <property type="protein sequence ID" value="PWJ45618.1"/>
    <property type="molecule type" value="Genomic_DNA"/>
</dbReference>
<sequence length="37" mass="3967">MVFMAKRDCSRSNPGNAINVCVMNCSYAARSAVATRA</sequence>
<name>A0A315ZL53_9ACTN</name>
<comment type="caution">
    <text evidence="1">The sequence shown here is derived from an EMBL/GenBank/DDBJ whole genome shotgun (WGS) entry which is preliminary data.</text>
</comment>
<organism evidence="1 2">
    <name type="scientific">Quadrisphaera granulorum</name>
    <dbReference type="NCBI Taxonomy" id="317664"/>
    <lineage>
        <taxon>Bacteria</taxon>
        <taxon>Bacillati</taxon>
        <taxon>Actinomycetota</taxon>
        <taxon>Actinomycetes</taxon>
        <taxon>Kineosporiales</taxon>
        <taxon>Kineosporiaceae</taxon>
        <taxon>Quadrisphaera</taxon>
    </lineage>
</organism>
<dbReference type="AlphaFoldDB" id="A0A315ZL53"/>
<reference evidence="1 2" key="1">
    <citation type="submission" date="2018-03" db="EMBL/GenBank/DDBJ databases">
        <title>Genomic Encyclopedia of Archaeal and Bacterial Type Strains, Phase II (KMG-II): from individual species to whole genera.</title>
        <authorList>
            <person name="Goeker M."/>
        </authorList>
    </citation>
    <scope>NUCLEOTIDE SEQUENCE [LARGE SCALE GENOMIC DNA]</scope>
    <source>
        <strain evidence="1 2">DSM 44889</strain>
    </source>
</reference>
<keyword evidence="2" id="KW-1185">Reference proteome</keyword>
<protein>
    <submittedName>
        <fullName evidence="1">Uncharacterized protein</fullName>
    </submittedName>
</protein>